<sequence length="58" mass="6953">MDYTGWSLLFTVANILIWVGIAYFIFSLVVKFPKRIKRIEEKIERMEDMLEDISKKLN</sequence>
<dbReference type="HOGENOM" id="CLU_2969096_0_0_9"/>
<keyword evidence="3" id="KW-1185">Reference proteome</keyword>
<dbReference type="AlphaFoldDB" id="A6TPB0"/>
<feature type="transmembrane region" description="Helical" evidence="1">
    <location>
        <begin position="6"/>
        <end position="30"/>
    </location>
</feature>
<evidence type="ECO:0000313" key="2">
    <source>
        <dbReference type="EMBL" id="ABR48028.1"/>
    </source>
</evidence>
<organism evidence="2 3">
    <name type="scientific">Alkaliphilus metalliredigens (strain QYMF)</name>
    <dbReference type="NCBI Taxonomy" id="293826"/>
    <lineage>
        <taxon>Bacteria</taxon>
        <taxon>Bacillati</taxon>
        <taxon>Bacillota</taxon>
        <taxon>Clostridia</taxon>
        <taxon>Peptostreptococcales</taxon>
        <taxon>Natronincolaceae</taxon>
        <taxon>Alkaliphilus</taxon>
    </lineage>
</organism>
<dbReference type="Proteomes" id="UP000001572">
    <property type="component" value="Chromosome"/>
</dbReference>
<proteinExistence type="predicted"/>
<evidence type="ECO:0000313" key="3">
    <source>
        <dbReference type="Proteomes" id="UP000001572"/>
    </source>
</evidence>
<gene>
    <name evidence="2" type="ordered locus">Amet_1859</name>
</gene>
<dbReference type="RefSeq" id="WP_012063063.1">
    <property type="nucleotide sequence ID" value="NC_009633.1"/>
</dbReference>
<reference evidence="3" key="1">
    <citation type="journal article" date="2016" name="Genome Announc.">
        <title>Complete genome sequence of Alkaliphilus metalliredigens strain QYMF, an alkaliphilic and metal-reducing bacterium isolated from borax-contaminated leachate ponds.</title>
        <authorList>
            <person name="Hwang C."/>
            <person name="Copeland A."/>
            <person name="Lucas S."/>
            <person name="Lapidus A."/>
            <person name="Barry K."/>
            <person name="Detter J.C."/>
            <person name="Glavina Del Rio T."/>
            <person name="Hammon N."/>
            <person name="Israni S."/>
            <person name="Dalin E."/>
            <person name="Tice H."/>
            <person name="Pitluck S."/>
            <person name="Chertkov O."/>
            <person name="Brettin T."/>
            <person name="Bruce D."/>
            <person name="Han C."/>
            <person name="Schmutz J."/>
            <person name="Larimer F."/>
            <person name="Land M.L."/>
            <person name="Hauser L."/>
            <person name="Kyrpides N."/>
            <person name="Mikhailova N."/>
            <person name="Ye Q."/>
            <person name="Zhou J."/>
            <person name="Richardson P."/>
            <person name="Fields M.W."/>
        </authorList>
    </citation>
    <scope>NUCLEOTIDE SEQUENCE [LARGE SCALE GENOMIC DNA]</scope>
    <source>
        <strain evidence="3">QYMF</strain>
    </source>
</reference>
<dbReference type="STRING" id="293826.Amet_1859"/>
<accession>A6TPB0</accession>
<dbReference type="EMBL" id="CP000724">
    <property type="protein sequence ID" value="ABR48028.1"/>
    <property type="molecule type" value="Genomic_DNA"/>
</dbReference>
<protein>
    <submittedName>
        <fullName evidence="2">Uncharacterized protein</fullName>
    </submittedName>
</protein>
<keyword evidence="1" id="KW-1133">Transmembrane helix</keyword>
<name>A6TPB0_ALKMQ</name>
<evidence type="ECO:0000256" key="1">
    <source>
        <dbReference type="SAM" id="Phobius"/>
    </source>
</evidence>
<keyword evidence="1" id="KW-0812">Transmembrane</keyword>
<dbReference type="KEGG" id="amt:Amet_1859"/>
<keyword evidence="1" id="KW-0472">Membrane</keyword>